<dbReference type="Proteomes" id="UP000664844">
    <property type="component" value="Unassembled WGS sequence"/>
</dbReference>
<organism evidence="2 3">
    <name type="scientific">Phormidium pseudopriestleyi FRX01</name>
    <dbReference type="NCBI Taxonomy" id="1759528"/>
    <lineage>
        <taxon>Bacteria</taxon>
        <taxon>Bacillati</taxon>
        <taxon>Cyanobacteriota</taxon>
        <taxon>Cyanophyceae</taxon>
        <taxon>Oscillatoriophycideae</taxon>
        <taxon>Oscillatoriales</taxon>
        <taxon>Oscillatoriaceae</taxon>
        <taxon>Phormidium</taxon>
    </lineage>
</organism>
<proteinExistence type="predicted"/>
<sequence>MFPKQKFTITTYLSPDDVQKKLIEVVEPPPTRIQFQWKRSDKLYRGQIGEHSFKIARIIYYRNSFLPQIEGRINAHGRGSQIEIEMKLHRFVLIFICVWLSMVGQFVLMALMVLFQEEFEPAFLVPVGMFIFGLALPWIGFIPEAKGSKKFLLELFQGIEENPL</sequence>
<dbReference type="EMBL" id="JAFLQW010000404">
    <property type="protein sequence ID" value="MBO0350408.1"/>
    <property type="molecule type" value="Genomic_DNA"/>
</dbReference>
<accession>A0ABS3FUG0</accession>
<evidence type="ECO:0000313" key="3">
    <source>
        <dbReference type="Proteomes" id="UP000664844"/>
    </source>
</evidence>
<reference evidence="2 3" key="1">
    <citation type="submission" date="2021-03" db="EMBL/GenBank/DDBJ databases">
        <title>Metabolic Capacity of the Antarctic Cyanobacterium Phormidium pseudopriestleyi that Sustains Oxygenic Photosynthesis in the Presence of Hydrogen Sulfide.</title>
        <authorList>
            <person name="Lumian J.E."/>
            <person name="Jungblut A.D."/>
            <person name="Dillon M.L."/>
            <person name="Hawes I."/>
            <person name="Doran P.T."/>
            <person name="Mackey T.J."/>
            <person name="Dick G.J."/>
            <person name="Grettenberger C.L."/>
            <person name="Sumner D.Y."/>
        </authorList>
    </citation>
    <scope>NUCLEOTIDE SEQUENCE [LARGE SCALE GENOMIC DNA]</scope>
    <source>
        <strain evidence="2 3">FRX01</strain>
    </source>
</reference>
<evidence type="ECO:0000313" key="2">
    <source>
        <dbReference type="EMBL" id="MBO0350408.1"/>
    </source>
</evidence>
<name>A0ABS3FUG0_9CYAN</name>
<keyword evidence="1" id="KW-0812">Transmembrane</keyword>
<feature type="transmembrane region" description="Helical" evidence="1">
    <location>
        <begin position="91"/>
        <end position="115"/>
    </location>
</feature>
<gene>
    <name evidence="2" type="ORF">J0895_15145</name>
</gene>
<comment type="caution">
    <text evidence="2">The sequence shown here is derived from an EMBL/GenBank/DDBJ whole genome shotgun (WGS) entry which is preliminary data.</text>
</comment>
<keyword evidence="3" id="KW-1185">Reference proteome</keyword>
<evidence type="ECO:0000256" key="1">
    <source>
        <dbReference type="SAM" id="Phobius"/>
    </source>
</evidence>
<keyword evidence="1" id="KW-1133">Transmembrane helix</keyword>
<protein>
    <submittedName>
        <fullName evidence="2">Uncharacterized protein</fullName>
    </submittedName>
</protein>
<dbReference type="RefSeq" id="WP_207088887.1">
    <property type="nucleotide sequence ID" value="NZ_JAFLQW010000404.1"/>
</dbReference>
<feature type="transmembrane region" description="Helical" evidence="1">
    <location>
        <begin position="121"/>
        <end position="142"/>
    </location>
</feature>
<keyword evidence="1" id="KW-0472">Membrane</keyword>